<comment type="catalytic activity">
    <reaction evidence="7">
        <text>L-dopachrome = 5,6-dihydroxyindole-2-carboxylate</text>
        <dbReference type="Rhea" id="RHEA:13041"/>
        <dbReference type="ChEBI" id="CHEBI:16875"/>
        <dbReference type="ChEBI" id="CHEBI:57509"/>
        <dbReference type="EC" id="5.3.3.12"/>
    </reaction>
</comment>
<dbReference type="OrthoDB" id="255819at2759"/>
<evidence type="ECO:0000256" key="2">
    <source>
        <dbReference type="ARBA" id="ARBA00005851"/>
    </source>
</evidence>
<name>A0A9N9SB01_PHACE</name>
<dbReference type="EC" id="5.3.3.12" evidence="8"/>
<keyword evidence="4" id="KW-0964">Secreted</keyword>
<dbReference type="GO" id="GO:0004167">
    <property type="term" value="F:dopachrome isomerase activity"/>
    <property type="evidence" value="ECO:0007669"/>
    <property type="project" value="UniProtKB-EC"/>
</dbReference>
<keyword evidence="13" id="KW-1133">Transmembrane helix</keyword>
<evidence type="ECO:0000256" key="11">
    <source>
        <dbReference type="ARBA" id="ARBA00041912"/>
    </source>
</evidence>
<keyword evidence="3" id="KW-0202">Cytokine</keyword>
<comment type="catalytic activity">
    <reaction evidence="6">
        <text>3-phenylpyruvate = enol-phenylpyruvate</text>
        <dbReference type="Rhea" id="RHEA:17097"/>
        <dbReference type="ChEBI" id="CHEBI:16815"/>
        <dbReference type="ChEBI" id="CHEBI:18005"/>
        <dbReference type="EC" id="5.3.2.1"/>
    </reaction>
</comment>
<dbReference type="EC" id="5.3.2.1" evidence="9"/>
<dbReference type="SUPFAM" id="SSF55331">
    <property type="entry name" value="Tautomerase/MIF"/>
    <property type="match status" value="1"/>
</dbReference>
<keyword evidence="15" id="KW-1185">Reference proteome</keyword>
<proteinExistence type="inferred from homology"/>
<dbReference type="Proteomes" id="UP001153737">
    <property type="component" value="Chromosome 12"/>
</dbReference>
<dbReference type="AlphaFoldDB" id="A0A9N9SB01"/>
<dbReference type="InterPro" id="IPR014347">
    <property type="entry name" value="Tautomerase/MIF_sf"/>
</dbReference>
<organism evidence="14 15">
    <name type="scientific">Phaedon cochleariae</name>
    <name type="common">Mustard beetle</name>
    <dbReference type="NCBI Taxonomy" id="80249"/>
    <lineage>
        <taxon>Eukaryota</taxon>
        <taxon>Metazoa</taxon>
        <taxon>Ecdysozoa</taxon>
        <taxon>Arthropoda</taxon>
        <taxon>Hexapoda</taxon>
        <taxon>Insecta</taxon>
        <taxon>Pterygota</taxon>
        <taxon>Neoptera</taxon>
        <taxon>Endopterygota</taxon>
        <taxon>Coleoptera</taxon>
        <taxon>Polyphaga</taxon>
        <taxon>Cucujiformia</taxon>
        <taxon>Chrysomeloidea</taxon>
        <taxon>Chrysomelidae</taxon>
        <taxon>Chrysomelinae</taxon>
        <taxon>Chrysomelini</taxon>
        <taxon>Phaedon</taxon>
    </lineage>
</organism>
<dbReference type="PANTHER" id="PTHR11954">
    <property type="entry name" value="D-DOPACHROME DECARBOXYLASE"/>
    <property type="match status" value="1"/>
</dbReference>
<evidence type="ECO:0000256" key="4">
    <source>
        <dbReference type="ARBA" id="ARBA00022525"/>
    </source>
</evidence>
<evidence type="ECO:0000256" key="3">
    <source>
        <dbReference type="ARBA" id="ARBA00022514"/>
    </source>
</evidence>
<accession>A0A9N9SB01</accession>
<comment type="similarity">
    <text evidence="2">Belongs to the MIF family.</text>
</comment>
<reference evidence="14" key="2">
    <citation type="submission" date="2022-10" db="EMBL/GenBank/DDBJ databases">
        <authorList>
            <consortium name="ENA_rothamsted_submissions"/>
            <consortium name="culmorum"/>
            <person name="King R."/>
        </authorList>
    </citation>
    <scope>NUCLEOTIDE SEQUENCE</scope>
</reference>
<keyword evidence="13" id="KW-0812">Transmembrane</keyword>
<dbReference type="GO" id="GO:0005615">
    <property type="term" value="C:extracellular space"/>
    <property type="evidence" value="ECO:0007669"/>
    <property type="project" value="UniProtKB-KW"/>
</dbReference>
<evidence type="ECO:0000256" key="6">
    <source>
        <dbReference type="ARBA" id="ARBA00036735"/>
    </source>
</evidence>
<dbReference type="Gene3D" id="3.30.429.10">
    <property type="entry name" value="Macrophage Migration Inhibitory Factor"/>
    <property type="match status" value="1"/>
</dbReference>
<protein>
    <recommendedName>
        <fullName evidence="12">L-dopachrome isomerase</fullName>
        <ecNumber evidence="9">5.3.2.1</ecNumber>
        <ecNumber evidence="8">5.3.3.12</ecNumber>
    </recommendedName>
    <alternativeName>
        <fullName evidence="10">L-dopachrome tautomerase</fullName>
    </alternativeName>
    <alternativeName>
        <fullName evidence="11">Phenylpyruvate tautomerase</fullName>
    </alternativeName>
</protein>
<comment type="subcellular location">
    <subcellularLocation>
        <location evidence="1">Secreted</location>
    </subcellularLocation>
</comment>
<dbReference type="Pfam" id="PF01187">
    <property type="entry name" value="MIF"/>
    <property type="match status" value="1"/>
</dbReference>
<feature type="transmembrane region" description="Helical" evidence="13">
    <location>
        <begin position="56"/>
        <end position="73"/>
    </location>
</feature>
<evidence type="ECO:0000256" key="9">
    <source>
        <dbReference type="ARBA" id="ARBA00039086"/>
    </source>
</evidence>
<evidence type="ECO:0000256" key="7">
    <source>
        <dbReference type="ARBA" id="ARBA00036823"/>
    </source>
</evidence>
<evidence type="ECO:0000256" key="8">
    <source>
        <dbReference type="ARBA" id="ARBA00038932"/>
    </source>
</evidence>
<dbReference type="GO" id="GO:0005125">
    <property type="term" value="F:cytokine activity"/>
    <property type="evidence" value="ECO:0007669"/>
    <property type="project" value="UniProtKB-KW"/>
</dbReference>
<keyword evidence="13" id="KW-0472">Membrane</keyword>
<sequence length="123" mass="13139">MPYFCLETNVPDEKIPADLPAKLCEVMAESSAKPLDVCCASVTGGVKMSWGGNNEPAALATFVGLAAIGVIGVEENKKHTKAFTDYLTKSIGIRADRIYITFIDAKTSGLGSKGTTYHEIYGF</sequence>
<evidence type="ECO:0000313" key="15">
    <source>
        <dbReference type="Proteomes" id="UP001153737"/>
    </source>
</evidence>
<evidence type="ECO:0000313" key="14">
    <source>
        <dbReference type="EMBL" id="CAG9815820.1"/>
    </source>
</evidence>
<evidence type="ECO:0000256" key="1">
    <source>
        <dbReference type="ARBA" id="ARBA00004613"/>
    </source>
</evidence>
<evidence type="ECO:0000256" key="13">
    <source>
        <dbReference type="SAM" id="Phobius"/>
    </source>
</evidence>
<dbReference type="GO" id="GO:0050178">
    <property type="term" value="F:phenylpyruvate tautomerase activity"/>
    <property type="evidence" value="ECO:0007669"/>
    <property type="project" value="UniProtKB-EC"/>
</dbReference>
<gene>
    <name evidence="14" type="ORF">PHAECO_LOCUS3061</name>
</gene>
<keyword evidence="5" id="KW-0413">Isomerase</keyword>
<evidence type="ECO:0000256" key="10">
    <source>
        <dbReference type="ARBA" id="ARBA00041631"/>
    </source>
</evidence>
<evidence type="ECO:0000256" key="12">
    <source>
        <dbReference type="ARBA" id="ARBA00042730"/>
    </source>
</evidence>
<dbReference type="InterPro" id="IPR001398">
    <property type="entry name" value="Macrophage_inhib_fac"/>
</dbReference>
<dbReference type="EMBL" id="OU896718">
    <property type="protein sequence ID" value="CAG9815820.1"/>
    <property type="molecule type" value="Genomic_DNA"/>
</dbReference>
<evidence type="ECO:0000256" key="5">
    <source>
        <dbReference type="ARBA" id="ARBA00023235"/>
    </source>
</evidence>
<dbReference type="PANTHER" id="PTHR11954:SF6">
    <property type="entry name" value="MACROPHAGE MIGRATION INHIBITORY FACTOR"/>
    <property type="match status" value="1"/>
</dbReference>
<reference evidence="14" key="1">
    <citation type="submission" date="2022-01" db="EMBL/GenBank/DDBJ databases">
        <authorList>
            <person name="King R."/>
        </authorList>
    </citation>
    <scope>NUCLEOTIDE SEQUENCE</scope>
</reference>